<feature type="compositionally biased region" description="Low complexity" evidence="1">
    <location>
        <begin position="35"/>
        <end position="45"/>
    </location>
</feature>
<evidence type="ECO:0000313" key="2">
    <source>
        <dbReference type="EMBL" id="WOL10840.1"/>
    </source>
</evidence>
<proteinExistence type="predicted"/>
<keyword evidence="3" id="KW-1185">Reference proteome</keyword>
<reference evidence="2 3" key="1">
    <citation type="submission" date="2023-10" db="EMBL/GenBank/DDBJ databases">
        <title>Chromosome-scale genome assembly provides insights into flower coloration mechanisms of Canna indica.</title>
        <authorList>
            <person name="Li C."/>
        </authorList>
    </citation>
    <scope>NUCLEOTIDE SEQUENCE [LARGE SCALE GENOMIC DNA]</scope>
    <source>
        <tissue evidence="2">Flower</tissue>
    </source>
</reference>
<accession>A0AAQ3KLG9</accession>
<name>A0AAQ3KLG9_9LILI</name>
<gene>
    <name evidence="2" type="ORF">Cni_G19599</name>
</gene>
<feature type="region of interest" description="Disordered" evidence="1">
    <location>
        <begin position="1"/>
        <end position="52"/>
    </location>
</feature>
<dbReference type="AlphaFoldDB" id="A0AAQ3KLG9"/>
<evidence type="ECO:0000313" key="3">
    <source>
        <dbReference type="Proteomes" id="UP001327560"/>
    </source>
</evidence>
<dbReference type="EMBL" id="CP136895">
    <property type="protein sequence ID" value="WOL10840.1"/>
    <property type="molecule type" value="Genomic_DNA"/>
</dbReference>
<dbReference type="Proteomes" id="UP001327560">
    <property type="component" value="Chromosome 6"/>
</dbReference>
<feature type="compositionally biased region" description="Polar residues" evidence="1">
    <location>
        <begin position="1"/>
        <end position="27"/>
    </location>
</feature>
<organism evidence="2 3">
    <name type="scientific">Canna indica</name>
    <name type="common">Indian-shot</name>
    <dbReference type="NCBI Taxonomy" id="4628"/>
    <lineage>
        <taxon>Eukaryota</taxon>
        <taxon>Viridiplantae</taxon>
        <taxon>Streptophyta</taxon>
        <taxon>Embryophyta</taxon>
        <taxon>Tracheophyta</taxon>
        <taxon>Spermatophyta</taxon>
        <taxon>Magnoliopsida</taxon>
        <taxon>Liliopsida</taxon>
        <taxon>Zingiberales</taxon>
        <taxon>Cannaceae</taxon>
        <taxon>Canna</taxon>
    </lineage>
</organism>
<protein>
    <submittedName>
        <fullName evidence="2">Uncharacterized protein</fullName>
    </submittedName>
</protein>
<sequence length="91" mass="9852">MSFVLSQRACSQSRAESNLSVPQTESQLSKKKKTISTPSASSKTAAKGKGKRLATDSLDTIIEEQEAFVLVAVAHKKMTMIVVMAMMEVMS</sequence>
<evidence type="ECO:0000256" key="1">
    <source>
        <dbReference type="SAM" id="MobiDB-lite"/>
    </source>
</evidence>